<dbReference type="AlphaFoldDB" id="A0AA90NMW0"/>
<reference evidence="2" key="1">
    <citation type="submission" date="2023-08" db="EMBL/GenBank/DDBJ databases">
        <title>The draft genome of Tsukamurella strandjordii strain 050030.</title>
        <authorList>
            <person name="Zhao F."/>
            <person name="Feng Y."/>
            <person name="Zong Z."/>
        </authorList>
    </citation>
    <scope>NUCLEOTIDE SEQUENCE</scope>
    <source>
        <strain evidence="2">050030</strain>
    </source>
</reference>
<protein>
    <submittedName>
        <fullName evidence="2">DUF417 family protein</fullName>
    </submittedName>
</protein>
<keyword evidence="1" id="KW-1133">Transmembrane helix</keyword>
<feature type="transmembrane region" description="Helical" evidence="1">
    <location>
        <begin position="62"/>
        <end position="82"/>
    </location>
</feature>
<gene>
    <name evidence="2" type="ORF">Q7X28_05620</name>
</gene>
<comment type="caution">
    <text evidence="2">The sequence shown here is derived from an EMBL/GenBank/DDBJ whole genome shotgun (WGS) entry which is preliminary data.</text>
</comment>
<accession>A0AA90NMW0</accession>
<dbReference type="PANTHER" id="PTHR40106:SF1">
    <property type="entry name" value="INNER MEMBRANE PROTEIN RCLC"/>
    <property type="match status" value="1"/>
</dbReference>
<sequence length="155" mass="16637">MTIDRNFMQTMGLHVIRAGLVLNLGWQGLGKFTAAEATAIEPLISGSPFMSWTLRLFDLRTVSSGIGVIELLTTIALIVGIWSRPANDIAVAAASLTFLGTFSFLFTSIDYDWGLLPPSGFLLKDLVLLGASLALLRTARSAVRPDPNRETVASG</sequence>
<evidence type="ECO:0000256" key="1">
    <source>
        <dbReference type="SAM" id="Phobius"/>
    </source>
</evidence>
<name>A0AA90NMW0_9ACTN</name>
<dbReference type="GO" id="GO:0005886">
    <property type="term" value="C:plasma membrane"/>
    <property type="evidence" value="ECO:0007669"/>
    <property type="project" value="TreeGrafter"/>
</dbReference>
<organism evidence="2 3">
    <name type="scientific">Tsukamurella strandjordii</name>
    <dbReference type="NCBI Taxonomy" id="147577"/>
    <lineage>
        <taxon>Bacteria</taxon>
        <taxon>Bacillati</taxon>
        <taxon>Actinomycetota</taxon>
        <taxon>Actinomycetes</taxon>
        <taxon>Mycobacteriales</taxon>
        <taxon>Tsukamurellaceae</taxon>
        <taxon>Tsukamurella</taxon>
    </lineage>
</organism>
<dbReference type="GO" id="GO:1901530">
    <property type="term" value="P:response to hypochlorite"/>
    <property type="evidence" value="ECO:0007669"/>
    <property type="project" value="TreeGrafter"/>
</dbReference>
<dbReference type="InterPro" id="IPR007339">
    <property type="entry name" value="RclC-like"/>
</dbReference>
<dbReference type="InterPro" id="IPR016865">
    <property type="entry name" value="RclC"/>
</dbReference>
<feature type="transmembrane region" description="Helical" evidence="1">
    <location>
        <begin position="121"/>
        <end position="139"/>
    </location>
</feature>
<keyword evidence="3" id="KW-1185">Reference proteome</keyword>
<dbReference type="RefSeq" id="WP_305110619.1">
    <property type="nucleotide sequence ID" value="NZ_JAUTIX010000002.1"/>
</dbReference>
<dbReference type="EMBL" id="JAUTIX010000002">
    <property type="protein sequence ID" value="MDP0397399.1"/>
    <property type="molecule type" value="Genomic_DNA"/>
</dbReference>
<feature type="transmembrane region" description="Helical" evidence="1">
    <location>
        <begin position="89"/>
        <end position="109"/>
    </location>
</feature>
<keyword evidence="1" id="KW-0472">Membrane</keyword>
<dbReference type="PIRSF" id="PIRSF028065">
    <property type="entry name" value="UCP028065"/>
    <property type="match status" value="1"/>
</dbReference>
<proteinExistence type="predicted"/>
<evidence type="ECO:0000313" key="3">
    <source>
        <dbReference type="Proteomes" id="UP001178281"/>
    </source>
</evidence>
<dbReference type="Pfam" id="PF04224">
    <property type="entry name" value="DUF417"/>
    <property type="match status" value="1"/>
</dbReference>
<keyword evidence="1" id="KW-0812">Transmembrane</keyword>
<dbReference type="Proteomes" id="UP001178281">
    <property type="component" value="Unassembled WGS sequence"/>
</dbReference>
<evidence type="ECO:0000313" key="2">
    <source>
        <dbReference type="EMBL" id="MDP0397399.1"/>
    </source>
</evidence>
<dbReference type="PANTHER" id="PTHR40106">
    <property type="entry name" value="INNER MEMBRANE PROTEIN RCLC"/>
    <property type="match status" value="1"/>
</dbReference>